<dbReference type="InterPro" id="IPR027417">
    <property type="entry name" value="P-loop_NTPase"/>
</dbReference>
<evidence type="ECO:0000256" key="1">
    <source>
        <dbReference type="SAM" id="MobiDB-lite"/>
    </source>
</evidence>
<dbReference type="PROSITE" id="PS51419">
    <property type="entry name" value="RAB"/>
    <property type="match status" value="1"/>
</dbReference>
<dbReference type="Pfam" id="PF00071">
    <property type="entry name" value="Ras"/>
    <property type="match status" value="1"/>
</dbReference>
<feature type="compositionally biased region" description="Low complexity" evidence="1">
    <location>
        <begin position="19"/>
        <end position="31"/>
    </location>
</feature>
<evidence type="ECO:0000313" key="3">
    <source>
        <dbReference type="EMBL" id="CAD8911217.1"/>
    </source>
</evidence>
<keyword evidence="2" id="KW-1133">Transmembrane helix</keyword>
<reference evidence="3" key="1">
    <citation type="submission" date="2021-01" db="EMBL/GenBank/DDBJ databases">
        <authorList>
            <person name="Corre E."/>
            <person name="Pelletier E."/>
            <person name="Niang G."/>
            <person name="Scheremetjew M."/>
            <person name="Finn R."/>
            <person name="Kale V."/>
            <person name="Holt S."/>
            <person name="Cochrane G."/>
            <person name="Meng A."/>
            <person name="Brown T."/>
            <person name="Cohen L."/>
        </authorList>
    </citation>
    <scope>NUCLEOTIDE SEQUENCE</scope>
    <source>
        <strain evidence="3">Ms1</strain>
    </source>
</reference>
<name>A0A7S1C6Q6_9STRA</name>
<dbReference type="EMBL" id="HBFS01006535">
    <property type="protein sequence ID" value="CAD8911217.1"/>
    <property type="molecule type" value="Transcribed_RNA"/>
</dbReference>
<feature type="region of interest" description="Disordered" evidence="1">
    <location>
        <begin position="1"/>
        <end position="60"/>
    </location>
</feature>
<feature type="compositionally biased region" description="Basic and acidic residues" evidence="1">
    <location>
        <begin position="41"/>
        <end position="52"/>
    </location>
</feature>
<dbReference type="GO" id="GO:0003924">
    <property type="term" value="F:GTPase activity"/>
    <property type="evidence" value="ECO:0007669"/>
    <property type="project" value="InterPro"/>
</dbReference>
<gene>
    <name evidence="3" type="ORF">BSP0115_LOCUS4422</name>
</gene>
<dbReference type="Gene3D" id="3.40.50.300">
    <property type="entry name" value="P-loop containing nucleotide triphosphate hydrolases"/>
    <property type="match status" value="1"/>
</dbReference>
<keyword evidence="2" id="KW-0812">Transmembrane</keyword>
<dbReference type="GO" id="GO:0005525">
    <property type="term" value="F:GTP binding"/>
    <property type="evidence" value="ECO:0007669"/>
    <property type="project" value="InterPro"/>
</dbReference>
<dbReference type="SUPFAM" id="SSF52540">
    <property type="entry name" value="P-loop containing nucleoside triphosphate hydrolases"/>
    <property type="match status" value="1"/>
</dbReference>
<dbReference type="AlphaFoldDB" id="A0A7S1C6Q6"/>
<feature type="transmembrane region" description="Helical" evidence="2">
    <location>
        <begin position="331"/>
        <end position="350"/>
    </location>
</feature>
<evidence type="ECO:0008006" key="4">
    <source>
        <dbReference type="Google" id="ProtNLM"/>
    </source>
</evidence>
<sequence>MASLGDGGDDDGSDGGSVGSTTDESGDDAASGGAGGEGDGEEKSEGKTEHQVDVGGVPHTPEDMHVYAALRGVCQRCVRWVEDAAPFRPAAAVAASRSAVSVLAGRTPAPPAPPTPGTAPADVALFKAVVLGAHQSGKSSLVQSIGAGGAPTAHAGMMFADFQLARVTAAHGLRVKLQVWDTGRYGAYGHFLPPFLVRGLDALVVCYRAGDATSLADAMDKFRHARKLCDEAGMSPIPRVLLVATGAVGAAARMAASRSFQVRVSAAADEARDSIGMPAATLDADGRTGVGAMDVAQCIADGLEAEVRSFGYAVPAPIPTPPAPARKIWKVVAWVVGVGAAAITVAAALLL</sequence>
<evidence type="ECO:0000256" key="2">
    <source>
        <dbReference type="SAM" id="Phobius"/>
    </source>
</evidence>
<protein>
    <recommendedName>
        <fullName evidence="4">REM2- and Rab-like small GTPase 1</fullName>
    </recommendedName>
</protein>
<proteinExistence type="predicted"/>
<dbReference type="InterPro" id="IPR001806">
    <property type="entry name" value="Small_GTPase"/>
</dbReference>
<keyword evidence="2" id="KW-0472">Membrane</keyword>
<accession>A0A7S1C6Q6</accession>
<organism evidence="3">
    <name type="scientific">Bicosoecida sp. CB-2014</name>
    <dbReference type="NCBI Taxonomy" id="1486930"/>
    <lineage>
        <taxon>Eukaryota</taxon>
        <taxon>Sar</taxon>
        <taxon>Stramenopiles</taxon>
        <taxon>Bigyra</taxon>
        <taxon>Opalozoa</taxon>
        <taxon>Bicosoecida</taxon>
    </lineage>
</organism>